<evidence type="ECO:0000313" key="2">
    <source>
        <dbReference type="EMBL" id="GEB54363.1"/>
    </source>
</evidence>
<feature type="domain" description="SnoaL-like" evidence="1">
    <location>
        <begin position="4"/>
        <end position="126"/>
    </location>
</feature>
<proteinExistence type="predicted"/>
<dbReference type="AlphaFoldDB" id="A0A4Y3RCH2"/>
<dbReference type="Gene3D" id="3.10.450.50">
    <property type="match status" value="1"/>
</dbReference>
<organism evidence="2 3">
    <name type="scientific">Streptomyces cacaoi</name>
    <dbReference type="NCBI Taxonomy" id="1898"/>
    <lineage>
        <taxon>Bacteria</taxon>
        <taxon>Bacillati</taxon>
        <taxon>Actinomycetota</taxon>
        <taxon>Actinomycetes</taxon>
        <taxon>Kitasatosporales</taxon>
        <taxon>Streptomycetaceae</taxon>
        <taxon>Streptomyces</taxon>
    </lineage>
</organism>
<keyword evidence="3" id="KW-1185">Reference proteome</keyword>
<evidence type="ECO:0000259" key="1">
    <source>
        <dbReference type="Pfam" id="PF13577"/>
    </source>
</evidence>
<accession>A0A4Y3RCH2</accession>
<dbReference type="InterPro" id="IPR037401">
    <property type="entry name" value="SnoaL-like"/>
</dbReference>
<sequence length="144" mass="15144">MALTAEDRAAVAELLALHGHLVDHGRLDRLEELFVPDCVYDVSAFGAGVLHGPARIREAGQALGDRNPVAHHVTNIVLTERPDGSVHALSKGLGVHADGRCGTVTYEDVVVRDAEGPGGWRIGRRTVHARPAPLGAGEGGRGPM</sequence>
<dbReference type="Pfam" id="PF13577">
    <property type="entry name" value="SnoaL_4"/>
    <property type="match status" value="1"/>
</dbReference>
<evidence type="ECO:0000313" key="3">
    <source>
        <dbReference type="Proteomes" id="UP000319210"/>
    </source>
</evidence>
<protein>
    <recommendedName>
        <fullName evidence="1">SnoaL-like domain-containing protein</fullName>
    </recommendedName>
</protein>
<dbReference type="RefSeq" id="WP_030892809.1">
    <property type="nucleotide sequence ID" value="NZ_BJMM01000136.1"/>
</dbReference>
<reference evidence="2 3" key="1">
    <citation type="submission" date="2019-06" db="EMBL/GenBank/DDBJ databases">
        <title>Whole genome shotgun sequence of Streptomyces cacaoi subsp. cacaoi NBRC 12748.</title>
        <authorList>
            <person name="Hosoyama A."/>
            <person name="Uohara A."/>
            <person name="Ohji S."/>
            <person name="Ichikawa N."/>
        </authorList>
    </citation>
    <scope>NUCLEOTIDE SEQUENCE [LARGE SCALE GENOMIC DNA]</scope>
    <source>
        <strain evidence="2 3">NBRC 12748</strain>
    </source>
</reference>
<comment type="caution">
    <text evidence="2">The sequence shown here is derived from an EMBL/GenBank/DDBJ whole genome shotgun (WGS) entry which is preliminary data.</text>
</comment>
<dbReference type="InterPro" id="IPR032710">
    <property type="entry name" value="NTF2-like_dom_sf"/>
</dbReference>
<dbReference type="OrthoDB" id="9180262at2"/>
<name>A0A4Y3RCH2_STRCI</name>
<dbReference type="Proteomes" id="UP000319210">
    <property type="component" value="Unassembled WGS sequence"/>
</dbReference>
<dbReference type="SUPFAM" id="SSF54427">
    <property type="entry name" value="NTF2-like"/>
    <property type="match status" value="1"/>
</dbReference>
<gene>
    <name evidence="2" type="ORF">SCA03_69140</name>
</gene>
<dbReference type="EMBL" id="BJMM01000136">
    <property type="protein sequence ID" value="GEB54363.1"/>
    <property type="molecule type" value="Genomic_DNA"/>
</dbReference>